<reference evidence="1 2" key="1">
    <citation type="submission" date="2007-04" db="EMBL/GenBank/DDBJ databases">
        <title>Complete genome sequence of Burkholderia multivorans ATCC 17616.</title>
        <authorList>
            <person name="Ohtsubo Y."/>
            <person name="Yamashita A."/>
            <person name="Kurokawa K."/>
            <person name="Takami H."/>
            <person name="Yuhara S."/>
            <person name="Nishiyama E."/>
            <person name="Endo R."/>
            <person name="Miyazaki R."/>
            <person name="Ono A."/>
            <person name="Yano K."/>
            <person name="Ito M."/>
            <person name="Sota M."/>
            <person name="Yuji N."/>
            <person name="Hattori M."/>
            <person name="Tsuda M."/>
        </authorList>
    </citation>
    <scope>NUCLEOTIDE SEQUENCE [LARGE SCALE GENOMIC DNA]</scope>
    <source>
        <strain evidence="2">ATCC 17616 / 249</strain>
    </source>
</reference>
<evidence type="ECO:0008006" key="3">
    <source>
        <dbReference type="Google" id="ProtNLM"/>
    </source>
</evidence>
<dbReference type="RefSeq" id="WP_012216198.1">
    <property type="nucleotide sequence ID" value="NC_010086.1"/>
</dbReference>
<accession>A0A0H3KPN1</accession>
<sequence length="84" mass="7876">MPARVATLGTLTTHGGAVTSASAGVAINGRPAACVGDAVSCPLHGAGVITNGGVGTINGRQIAHHGSGTSCGATLVVSDDGPTV</sequence>
<dbReference type="Gene3D" id="2.60.200.60">
    <property type="match status" value="1"/>
</dbReference>
<gene>
    <name evidence="1" type="ordered locus">BMULJ_05345</name>
</gene>
<dbReference type="InterPro" id="IPR008727">
    <property type="entry name" value="PAAR_motif"/>
</dbReference>
<dbReference type="Proteomes" id="UP000008815">
    <property type="component" value="Chromosome 2"/>
</dbReference>
<dbReference type="STRING" id="395019.BMULJ_05345"/>
<keyword evidence="2" id="KW-1185">Reference proteome</keyword>
<protein>
    <recommendedName>
        <fullName evidence="3">PAAR domain-containing protein</fullName>
    </recommendedName>
</protein>
<dbReference type="EMBL" id="AP009386">
    <property type="protein sequence ID" value="BAG47183.1"/>
    <property type="molecule type" value="Genomic_DNA"/>
</dbReference>
<organism evidence="1 2">
    <name type="scientific">Burkholderia multivorans (strain ATCC 17616 / 249)</name>
    <dbReference type="NCBI Taxonomy" id="395019"/>
    <lineage>
        <taxon>Bacteria</taxon>
        <taxon>Pseudomonadati</taxon>
        <taxon>Pseudomonadota</taxon>
        <taxon>Betaproteobacteria</taxon>
        <taxon>Burkholderiales</taxon>
        <taxon>Burkholderiaceae</taxon>
        <taxon>Burkholderia</taxon>
        <taxon>Burkholderia cepacia complex</taxon>
    </lineage>
</organism>
<dbReference type="AlphaFoldDB" id="A0A0H3KPN1"/>
<dbReference type="Pfam" id="PF05488">
    <property type="entry name" value="PAAR_motif"/>
    <property type="match status" value="1"/>
</dbReference>
<dbReference type="eggNOG" id="COG4104">
    <property type="taxonomic scope" value="Bacteria"/>
</dbReference>
<proteinExistence type="predicted"/>
<dbReference type="CDD" id="cd14744">
    <property type="entry name" value="PAAR_CT_2"/>
    <property type="match status" value="1"/>
</dbReference>
<name>A0A0H3KPN1_BURM1</name>
<dbReference type="KEGG" id="bmj:BMULJ_05345"/>
<evidence type="ECO:0000313" key="1">
    <source>
        <dbReference type="EMBL" id="BAG47183.1"/>
    </source>
</evidence>
<dbReference type="KEGG" id="bmu:Bmul_3180"/>
<dbReference type="HOGENOM" id="CLU_148568_4_2_4"/>
<evidence type="ECO:0000313" key="2">
    <source>
        <dbReference type="Proteomes" id="UP000008815"/>
    </source>
</evidence>
<dbReference type="GeneID" id="89567890"/>